<dbReference type="AlphaFoldDB" id="A0A3B1A4N2"/>
<name>A0A3B1A4N2_9ZZZZ</name>
<dbReference type="InterPro" id="IPR029058">
    <property type="entry name" value="AB_hydrolase_fold"/>
</dbReference>
<protein>
    <submittedName>
        <fullName evidence="1">Uncharacterized protein</fullName>
    </submittedName>
</protein>
<gene>
    <name evidence="1" type="ORF">MNBD_GAMMA21-1042</name>
</gene>
<dbReference type="EMBL" id="UOFR01000038">
    <property type="protein sequence ID" value="VAW96530.1"/>
    <property type="molecule type" value="Genomic_DNA"/>
</dbReference>
<organism evidence="1">
    <name type="scientific">hydrothermal vent metagenome</name>
    <dbReference type="NCBI Taxonomy" id="652676"/>
    <lineage>
        <taxon>unclassified sequences</taxon>
        <taxon>metagenomes</taxon>
        <taxon>ecological metagenomes</taxon>
    </lineage>
</organism>
<evidence type="ECO:0000313" key="1">
    <source>
        <dbReference type="EMBL" id="VAW96530.1"/>
    </source>
</evidence>
<proteinExistence type="predicted"/>
<reference evidence="1" key="1">
    <citation type="submission" date="2018-06" db="EMBL/GenBank/DDBJ databases">
        <authorList>
            <person name="Zhirakovskaya E."/>
        </authorList>
    </citation>
    <scope>NUCLEOTIDE SEQUENCE</scope>
</reference>
<sequence length="357" mass="40841">MSDTPVVILVHGMGKHLPGEMTKDFVNSVNFNLNQISGHEAKKIDDLVKIVEINYDEFFDKVRKKMAEKAKPVADRLDAIRKITGLVSWGADLVQKITSLESKYNDDEFFYTHWLDVIFYTTLLGAKVRVDVAKKIAETIRDNAPENKIHIVAHSLGTAVVHDTLSQLFRGDFIANDDIPDLDLVTHRLKSVWMVANVSRMVNSFTDISNPYRSTVRPSPEGCMDYFRNVRHELDPFTRICQFDPKNDSNWVQRDFFESGYKNIETSAITKMNTHDFAEYIKNPKVSLPLLRQILRIIPSKQNSDEIFDSFRTASLAGAFDELKESFKDIKITDTGSLNSFLTIGKEFSKTVEKFRD</sequence>
<dbReference type="SUPFAM" id="SSF53474">
    <property type="entry name" value="alpha/beta-Hydrolases"/>
    <property type="match status" value="1"/>
</dbReference>
<accession>A0A3B1A4N2</accession>